<dbReference type="Pfam" id="PF07734">
    <property type="entry name" value="FBA_1"/>
    <property type="match status" value="1"/>
</dbReference>
<sequence length="177" mass="20515">MYDDSQVFLNHLCVNLNGIIYWGGYKKKGNGFLLATVFAFRLVNEEFFDISPPMSVHNEKMILNVSLLNESIALIAFHFDEHRTSQCFDVWVMSEGSGSNGNNRYSWTMLLKLEPPFPEKLSRLEFQRNGELICFIDRQIIILNPNSQGVKKIRVPRARGVFYYEEILISIKRASTR</sequence>
<comment type="caution">
    <text evidence="2">The sequence shown here is derived from an EMBL/GenBank/DDBJ whole genome shotgun (WGS) entry which is preliminary data.</text>
</comment>
<protein>
    <submittedName>
        <fullName evidence="2">F-box associated domain, type 1</fullName>
    </submittedName>
</protein>
<keyword evidence="3" id="KW-1185">Reference proteome</keyword>
<dbReference type="NCBIfam" id="TIGR01640">
    <property type="entry name" value="F_box_assoc_1"/>
    <property type="match status" value="1"/>
</dbReference>
<organism evidence="2 3">
    <name type="scientific">Dillenia turbinata</name>
    <dbReference type="NCBI Taxonomy" id="194707"/>
    <lineage>
        <taxon>Eukaryota</taxon>
        <taxon>Viridiplantae</taxon>
        <taxon>Streptophyta</taxon>
        <taxon>Embryophyta</taxon>
        <taxon>Tracheophyta</taxon>
        <taxon>Spermatophyta</taxon>
        <taxon>Magnoliopsida</taxon>
        <taxon>eudicotyledons</taxon>
        <taxon>Gunneridae</taxon>
        <taxon>Pentapetalae</taxon>
        <taxon>Dilleniales</taxon>
        <taxon>Dilleniaceae</taxon>
        <taxon>Dillenia</taxon>
    </lineage>
</organism>
<feature type="domain" description="F-box associated beta-propeller type 1" evidence="1">
    <location>
        <begin position="9"/>
        <end position="124"/>
    </location>
</feature>
<gene>
    <name evidence="2" type="ORF">RJ641_036553</name>
</gene>
<dbReference type="AlphaFoldDB" id="A0AAN8ZB31"/>
<evidence type="ECO:0000313" key="3">
    <source>
        <dbReference type="Proteomes" id="UP001370490"/>
    </source>
</evidence>
<accession>A0AAN8ZB31</accession>
<dbReference type="Proteomes" id="UP001370490">
    <property type="component" value="Unassembled WGS sequence"/>
</dbReference>
<proteinExistence type="predicted"/>
<reference evidence="2 3" key="1">
    <citation type="submission" date="2023-12" db="EMBL/GenBank/DDBJ databases">
        <title>A high-quality genome assembly for Dillenia turbinata (Dilleniales).</title>
        <authorList>
            <person name="Chanderbali A."/>
        </authorList>
    </citation>
    <scope>NUCLEOTIDE SEQUENCE [LARGE SCALE GENOMIC DNA]</scope>
    <source>
        <strain evidence="2">LSX21</strain>
        <tissue evidence="2">Leaf</tissue>
    </source>
</reference>
<dbReference type="InterPro" id="IPR017451">
    <property type="entry name" value="F-box-assoc_interact_dom"/>
</dbReference>
<name>A0AAN8ZB31_9MAGN</name>
<evidence type="ECO:0000313" key="2">
    <source>
        <dbReference type="EMBL" id="KAK6933659.1"/>
    </source>
</evidence>
<dbReference type="InterPro" id="IPR006527">
    <property type="entry name" value="F-box-assoc_dom_typ1"/>
</dbReference>
<dbReference type="EMBL" id="JBAMMX010000009">
    <property type="protein sequence ID" value="KAK6933659.1"/>
    <property type="molecule type" value="Genomic_DNA"/>
</dbReference>
<evidence type="ECO:0000259" key="1">
    <source>
        <dbReference type="Pfam" id="PF07734"/>
    </source>
</evidence>